<dbReference type="Proteomes" id="UP000516122">
    <property type="component" value="Chromosome"/>
</dbReference>
<protein>
    <submittedName>
        <fullName evidence="1">LtrD</fullName>
    </submittedName>
</protein>
<name>A0A7H0FSZ8_ENTFL</name>
<dbReference type="RefSeq" id="WP_002382815.1">
    <property type="nucleotide sequence ID" value="NZ_CABGHQ010000009.1"/>
</dbReference>
<organism evidence="1 2">
    <name type="scientific">Enterococcus faecalis</name>
    <name type="common">Streptococcus faecalis</name>
    <dbReference type="NCBI Taxonomy" id="1351"/>
    <lineage>
        <taxon>Bacteria</taxon>
        <taxon>Bacillati</taxon>
        <taxon>Bacillota</taxon>
        <taxon>Bacilli</taxon>
        <taxon>Lactobacillales</taxon>
        <taxon>Enterococcaceae</taxon>
        <taxon>Enterococcus</taxon>
    </lineage>
</organism>
<accession>A0A7H0FSZ8</accession>
<sequence>MDQLTDESKFILTQFFLADPLSDQPRVHQKKKEKSKGTVLKELDTLIHDFKEKELKIDLFPYEEAATYLRKLKGNDSYLVFLDELLAPYQ</sequence>
<proteinExistence type="predicted"/>
<reference evidence="1 2" key="1">
    <citation type="submission" date="2020-08" db="EMBL/GenBank/DDBJ databases">
        <title>Enterococcus faecalis SF28073 genome assembly.</title>
        <authorList>
            <person name="Duerkop B.A."/>
            <person name="Johnson C.N."/>
        </authorList>
    </citation>
    <scope>NUCLEOTIDE SEQUENCE [LARGE SCALE GENOMIC DNA]</scope>
    <source>
        <strain evidence="1 2">SF28073</strain>
    </source>
</reference>
<evidence type="ECO:0000313" key="2">
    <source>
        <dbReference type="Proteomes" id="UP000516122"/>
    </source>
</evidence>
<dbReference type="EMBL" id="CP060804">
    <property type="protein sequence ID" value="QNP39164.1"/>
    <property type="molecule type" value="Genomic_DNA"/>
</dbReference>
<gene>
    <name evidence="1" type="ORF">H9Q64_07830</name>
</gene>
<dbReference type="AlphaFoldDB" id="A0A7H0FSZ8"/>
<evidence type="ECO:0000313" key="1">
    <source>
        <dbReference type="EMBL" id="QNP39164.1"/>
    </source>
</evidence>